<evidence type="ECO:0000256" key="4">
    <source>
        <dbReference type="ARBA" id="ARBA00022692"/>
    </source>
</evidence>
<dbReference type="InterPro" id="IPR017475">
    <property type="entry name" value="EPS_sugar_tfrase"/>
</dbReference>
<evidence type="ECO:0000256" key="3">
    <source>
        <dbReference type="ARBA" id="ARBA00022679"/>
    </source>
</evidence>
<name>A0ABX6T9B6_9SPHN</name>
<dbReference type="PANTHER" id="PTHR30576:SF0">
    <property type="entry name" value="UNDECAPRENYL-PHOSPHATE N-ACETYLGALACTOSAMINYL 1-PHOSPHATE TRANSFERASE-RELATED"/>
    <property type="match status" value="1"/>
</dbReference>
<evidence type="ECO:0000313" key="11">
    <source>
        <dbReference type="Proteomes" id="UP000516105"/>
    </source>
</evidence>
<reference evidence="10 11" key="1">
    <citation type="submission" date="2020-08" db="EMBL/GenBank/DDBJ databases">
        <title>Genome sequence of Sphingomonas sediminicola KACC 15039T.</title>
        <authorList>
            <person name="Hyun D.-W."/>
            <person name="Bae J.-W."/>
        </authorList>
    </citation>
    <scope>NUCLEOTIDE SEQUENCE [LARGE SCALE GENOMIC DNA]</scope>
    <source>
        <strain evidence="10 11">KACC 15039</strain>
    </source>
</reference>
<evidence type="ECO:0000256" key="5">
    <source>
        <dbReference type="ARBA" id="ARBA00022989"/>
    </source>
</evidence>
<dbReference type="InterPro" id="IPR003362">
    <property type="entry name" value="Bact_transf"/>
</dbReference>
<keyword evidence="4 8" id="KW-0812">Transmembrane</keyword>
<dbReference type="EMBL" id="CP060782">
    <property type="protein sequence ID" value="QNP46134.1"/>
    <property type="molecule type" value="Genomic_DNA"/>
</dbReference>
<feature type="transmembrane region" description="Helical" evidence="8">
    <location>
        <begin position="138"/>
        <end position="155"/>
    </location>
</feature>
<dbReference type="RefSeq" id="WP_187709087.1">
    <property type="nucleotide sequence ID" value="NZ_CP060782.1"/>
</dbReference>
<dbReference type="Proteomes" id="UP000516105">
    <property type="component" value="Chromosome"/>
</dbReference>
<dbReference type="InterPro" id="IPR036291">
    <property type="entry name" value="NAD(P)-bd_dom_sf"/>
</dbReference>
<dbReference type="NCBIfam" id="TIGR03025">
    <property type="entry name" value="EPS_sugtrans"/>
    <property type="match status" value="1"/>
</dbReference>
<evidence type="ECO:0000256" key="2">
    <source>
        <dbReference type="ARBA" id="ARBA00006464"/>
    </source>
</evidence>
<dbReference type="PANTHER" id="PTHR30576">
    <property type="entry name" value="COLANIC BIOSYNTHESIS UDP-GLUCOSE LIPID CARRIER TRANSFERASE"/>
    <property type="match status" value="1"/>
</dbReference>
<feature type="domain" description="Bacterial sugar transferase" evidence="9">
    <location>
        <begin position="302"/>
        <end position="490"/>
    </location>
</feature>
<keyword evidence="7" id="KW-0270">Exopolysaccharide synthesis</keyword>
<protein>
    <submittedName>
        <fullName evidence="10">Exopolysaccharide biosynthesis polyprenyl glycosylphosphotransferase</fullName>
    </submittedName>
</protein>
<evidence type="ECO:0000259" key="9">
    <source>
        <dbReference type="Pfam" id="PF02397"/>
    </source>
</evidence>
<dbReference type="SUPFAM" id="SSF51735">
    <property type="entry name" value="NAD(P)-binding Rossmann-fold domains"/>
    <property type="match status" value="1"/>
</dbReference>
<keyword evidence="11" id="KW-1185">Reference proteome</keyword>
<gene>
    <name evidence="10" type="ORF">H9L14_02415</name>
</gene>
<evidence type="ECO:0000256" key="1">
    <source>
        <dbReference type="ARBA" id="ARBA00004141"/>
    </source>
</evidence>
<accession>A0ABX6T9B6</accession>
<keyword evidence="6 8" id="KW-0472">Membrane</keyword>
<dbReference type="Gene3D" id="3.40.50.720">
    <property type="entry name" value="NAD(P)-binding Rossmann-like Domain"/>
    <property type="match status" value="1"/>
</dbReference>
<keyword evidence="5 8" id="KW-1133">Transmembrane helix</keyword>
<feature type="transmembrane region" description="Helical" evidence="8">
    <location>
        <begin position="68"/>
        <end position="87"/>
    </location>
</feature>
<evidence type="ECO:0000256" key="7">
    <source>
        <dbReference type="ARBA" id="ARBA00023169"/>
    </source>
</evidence>
<evidence type="ECO:0000256" key="6">
    <source>
        <dbReference type="ARBA" id="ARBA00023136"/>
    </source>
</evidence>
<sequence length="496" mass="55077">MPPADDAIVVQKPVDPAVDARATDSRKRPVRFTSNIVGPIILASDLACLALSVPMSLIAYELLVGERLIYSVHVFAFAILSASFLLIRSSRRAYRRTLVNLMHEEGDALVDATVSSLLASALVWQFGMIGNYSRGVSLLYLVSLLFCLALSRPLIRIGLTRMAARGSIEQRIAFYGADPQSIAMIRQLLGALDLPHLRFVGVADDRPKIGKLDDLKLIGGYKELAELARRGEVDQVLISVPNLPTKRLHEIVDGLSAVSVDVSLIPPEAIELAPDYRVHLLGSLPVLNLWQRPFRDINQFVKRGEDLILGGIALVFLSPIIGLAALLVRLSSPGPVLFVQPRVGFNNEIIHVLKFRTMFADQSDLGARETTTRDDPRVTPVGRILRKLSVDELPQLINVIRGDMSLVGPRPHALEMRVGDRYYQDAVRGYAGRHRVRPGITGLAQVKGLRGEIRSVERAKRRVELDKEYIDRWSLGLDFWIMIATVRAVLFDRDAY</sequence>
<feature type="transmembrane region" description="Helical" evidence="8">
    <location>
        <begin position="36"/>
        <end position="62"/>
    </location>
</feature>
<keyword evidence="3" id="KW-0808">Transferase</keyword>
<comment type="subcellular location">
    <subcellularLocation>
        <location evidence="1">Membrane</location>
        <topology evidence="1">Multi-pass membrane protein</topology>
    </subcellularLocation>
</comment>
<organism evidence="10 11">
    <name type="scientific">Sphingomonas sediminicola</name>
    <dbReference type="NCBI Taxonomy" id="386874"/>
    <lineage>
        <taxon>Bacteria</taxon>
        <taxon>Pseudomonadati</taxon>
        <taxon>Pseudomonadota</taxon>
        <taxon>Alphaproteobacteria</taxon>
        <taxon>Sphingomonadales</taxon>
        <taxon>Sphingomonadaceae</taxon>
        <taxon>Sphingomonas</taxon>
    </lineage>
</organism>
<dbReference type="Pfam" id="PF13727">
    <property type="entry name" value="CoA_binding_3"/>
    <property type="match status" value="1"/>
</dbReference>
<dbReference type="Pfam" id="PF02397">
    <property type="entry name" value="Bac_transf"/>
    <property type="match status" value="1"/>
</dbReference>
<evidence type="ECO:0000313" key="10">
    <source>
        <dbReference type="EMBL" id="QNP46134.1"/>
    </source>
</evidence>
<comment type="similarity">
    <text evidence="2">Belongs to the bacterial sugar transferase family.</text>
</comment>
<evidence type="ECO:0000256" key="8">
    <source>
        <dbReference type="SAM" id="Phobius"/>
    </source>
</evidence>
<feature type="transmembrane region" description="Helical" evidence="8">
    <location>
        <begin position="307"/>
        <end position="328"/>
    </location>
</feature>
<feature type="transmembrane region" description="Helical" evidence="8">
    <location>
        <begin position="108"/>
        <end position="126"/>
    </location>
</feature>
<proteinExistence type="inferred from homology"/>